<dbReference type="Proteomes" id="UP000216913">
    <property type="component" value="Unassembled WGS sequence"/>
</dbReference>
<feature type="chain" id="PRO_5013351618" description="Ig-like domain-containing protein" evidence="1">
    <location>
        <begin position="30"/>
        <end position="112"/>
    </location>
</feature>
<organism evidence="2 3">
    <name type="scientific">Bordetella genomosp. 5</name>
    <dbReference type="NCBI Taxonomy" id="1395608"/>
    <lineage>
        <taxon>Bacteria</taxon>
        <taxon>Pseudomonadati</taxon>
        <taxon>Pseudomonadota</taxon>
        <taxon>Betaproteobacteria</taxon>
        <taxon>Burkholderiales</taxon>
        <taxon>Alcaligenaceae</taxon>
        <taxon>Bordetella</taxon>
    </lineage>
</organism>
<comment type="caution">
    <text evidence="2">The sequence shown here is derived from an EMBL/GenBank/DDBJ whole genome shotgun (WGS) entry which is preliminary data.</text>
</comment>
<evidence type="ECO:0000313" key="3">
    <source>
        <dbReference type="Proteomes" id="UP000216913"/>
    </source>
</evidence>
<keyword evidence="1" id="KW-0732">Signal</keyword>
<accession>A0A261TQZ8</accession>
<evidence type="ECO:0008006" key="4">
    <source>
        <dbReference type="Google" id="ProtNLM"/>
    </source>
</evidence>
<dbReference type="OrthoDB" id="8781441at2"/>
<dbReference type="EMBL" id="NEVP01000006">
    <property type="protein sequence ID" value="OZI52088.1"/>
    <property type="molecule type" value="Genomic_DNA"/>
</dbReference>
<evidence type="ECO:0000313" key="2">
    <source>
        <dbReference type="EMBL" id="OZI52088.1"/>
    </source>
</evidence>
<proteinExistence type="predicted"/>
<name>A0A261TQZ8_9BORD</name>
<dbReference type="AlphaFoldDB" id="A0A261TQZ8"/>
<feature type="signal peptide" evidence="1">
    <location>
        <begin position="1"/>
        <end position="29"/>
    </location>
</feature>
<gene>
    <name evidence="2" type="ORF">CAL25_11375</name>
</gene>
<keyword evidence="3" id="KW-1185">Reference proteome</keyword>
<protein>
    <recommendedName>
        <fullName evidence="4">Ig-like domain-containing protein</fullName>
    </recommendedName>
</protein>
<evidence type="ECO:0000256" key="1">
    <source>
        <dbReference type="SAM" id="SignalP"/>
    </source>
</evidence>
<dbReference type="RefSeq" id="WP_094800046.1">
    <property type="nucleotide sequence ID" value="NZ_NEVP01000006.1"/>
</dbReference>
<sequence>MIRLPAARRATFTALLGLALASAAGAVRAENELDCPELAQAFAKTYFAFPALKTDTIERLVTWRASCSAKPPKGDGNVSALCQADLPEGGQVFYWIKTGVNAESSGYQICDE</sequence>
<reference evidence="2 3" key="1">
    <citation type="submission" date="2017-05" db="EMBL/GenBank/DDBJ databases">
        <title>Complete and WGS of Bordetella genogroups.</title>
        <authorList>
            <person name="Spilker T."/>
            <person name="LiPuma J."/>
        </authorList>
    </citation>
    <scope>NUCLEOTIDE SEQUENCE [LARGE SCALE GENOMIC DNA]</scope>
    <source>
        <strain evidence="2 3">AU10456</strain>
    </source>
</reference>